<evidence type="ECO:0000313" key="1">
    <source>
        <dbReference type="EMBL" id="BBM38817.1"/>
    </source>
</evidence>
<protein>
    <submittedName>
        <fullName evidence="1">Uncharacterized protein</fullName>
    </submittedName>
</protein>
<dbReference type="KEGG" id="lhf:JCM16775_1527"/>
<organism evidence="1 2">
    <name type="scientific">Leptotrichia hofstadii</name>
    <dbReference type="NCBI Taxonomy" id="157688"/>
    <lineage>
        <taxon>Bacteria</taxon>
        <taxon>Fusobacteriati</taxon>
        <taxon>Fusobacteriota</taxon>
        <taxon>Fusobacteriia</taxon>
        <taxon>Fusobacteriales</taxon>
        <taxon>Leptotrichiaceae</taxon>
        <taxon>Leptotrichia</taxon>
    </lineage>
</organism>
<dbReference type="AlphaFoldDB" id="A0A510JHT2"/>
<name>A0A510JHT2_9FUSO</name>
<dbReference type="EMBL" id="AP019823">
    <property type="protein sequence ID" value="BBM38817.1"/>
    <property type="molecule type" value="Genomic_DNA"/>
</dbReference>
<dbReference type="OrthoDB" id="9957164at2"/>
<gene>
    <name evidence="1" type="ORF">JCM16775_1527</name>
</gene>
<reference evidence="1 2" key="1">
    <citation type="submission" date="2019-07" db="EMBL/GenBank/DDBJ databases">
        <title>Complete Genome Sequence of Leptotrichia hofstadii Strain JCM16775.</title>
        <authorList>
            <person name="Watanabe S."/>
            <person name="Cui L."/>
        </authorList>
    </citation>
    <scope>NUCLEOTIDE SEQUENCE [LARGE SCALE GENOMIC DNA]</scope>
    <source>
        <strain evidence="1 2">JCM16775</strain>
    </source>
</reference>
<proteinExistence type="predicted"/>
<keyword evidence="2" id="KW-1185">Reference proteome</keyword>
<dbReference type="Proteomes" id="UP000321892">
    <property type="component" value="Chromosome"/>
</dbReference>
<accession>A0A510JHT2</accession>
<sequence>MIYSITFHQDKLIINTGDDINRIKVEQVMSIAVNKASKYNLEFRIFKKR</sequence>
<evidence type="ECO:0000313" key="2">
    <source>
        <dbReference type="Proteomes" id="UP000321892"/>
    </source>
</evidence>